<dbReference type="InterPro" id="IPR023485">
    <property type="entry name" value="Ptyr_pPase"/>
</dbReference>
<comment type="similarity">
    <text evidence="1">Belongs to the low molecular weight phosphotyrosine protein phosphatase family.</text>
</comment>
<dbReference type="AlphaFoldDB" id="A0A382UGH2"/>
<dbReference type="Gene3D" id="3.40.50.2300">
    <property type="match status" value="1"/>
</dbReference>
<evidence type="ECO:0000256" key="1">
    <source>
        <dbReference type="ARBA" id="ARBA00011063"/>
    </source>
</evidence>
<dbReference type="PRINTS" id="PR00719">
    <property type="entry name" value="LMWPTPASE"/>
</dbReference>
<dbReference type="PANTHER" id="PTHR47439:SF1">
    <property type="entry name" value="ACID PHOSPHATASE"/>
    <property type="match status" value="1"/>
</dbReference>
<dbReference type="SUPFAM" id="SSF52788">
    <property type="entry name" value="Phosphotyrosine protein phosphatases I"/>
    <property type="match status" value="1"/>
</dbReference>
<dbReference type="SMART" id="SM00226">
    <property type="entry name" value="LMWPc"/>
    <property type="match status" value="1"/>
</dbReference>
<sequence>MGNICRSPAGEAVMRKFVEDEGLEDQIHCDSAGTISFHSGEPPDKRMHQAAASRGIQTGGQARQVRVGDFETFDRVLAMDRDNLRDLLALAETESHRKRIRPFCDYCDEHENRDVPDPYYGGAQGFELVLDLLEDGCNQLLDDAKAELGLR</sequence>
<keyword evidence="2" id="KW-0378">Hydrolase</keyword>
<evidence type="ECO:0000313" key="6">
    <source>
        <dbReference type="EMBL" id="SVD33167.1"/>
    </source>
</evidence>
<keyword evidence="3" id="KW-0904">Protein phosphatase</keyword>
<name>A0A382UGH2_9ZZZZ</name>
<gene>
    <name evidence="6" type="ORF">METZ01_LOCUS386021</name>
</gene>
<proteinExistence type="inferred from homology"/>
<organism evidence="6">
    <name type="scientific">marine metagenome</name>
    <dbReference type="NCBI Taxonomy" id="408172"/>
    <lineage>
        <taxon>unclassified sequences</taxon>
        <taxon>metagenomes</taxon>
        <taxon>ecological metagenomes</taxon>
    </lineage>
</organism>
<dbReference type="GO" id="GO:0004725">
    <property type="term" value="F:protein tyrosine phosphatase activity"/>
    <property type="evidence" value="ECO:0007669"/>
    <property type="project" value="InterPro"/>
</dbReference>
<evidence type="ECO:0000259" key="5">
    <source>
        <dbReference type="SMART" id="SM00226"/>
    </source>
</evidence>
<evidence type="ECO:0000256" key="2">
    <source>
        <dbReference type="ARBA" id="ARBA00022801"/>
    </source>
</evidence>
<dbReference type="FunFam" id="3.40.50.2300:FF:000113">
    <property type="entry name" value="Low molecular weight protein-tyrosine-phosphatase"/>
    <property type="match status" value="1"/>
</dbReference>
<feature type="region of interest" description="Disordered" evidence="4">
    <location>
        <begin position="33"/>
        <end position="59"/>
    </location>
</feature>
<dbReference type="CDD" id="cd16343">
    <property type="entry name" value="LMWPTP"/>
    <property type="match status" value="1"/>
</dbReference>
<dbReference type="InterPro" id="IPR017867">
    <property type="entry name" value="Tyr_phospatase_low_mol_wt"/>
</dbReference>
<dbReference type="InterPro" id="IPR036196">
    <property type="entry name" value="Ptyr_pPase_sf"/>
</dbReference>
<dbReference type="EMBL" id="UINC01143946">
    <property type="protein sequence ID" value="SVD33167.1"/>
    <property type="molecule type" value="Genomic_DNA"/>
</dbReference>
<protein>
    <recommendedName>
        <fullName evidence="5">Phosphotyrosine protein phosphatase I domain-containing protein</fullName>
    </recommendedName>
</protein>
<dbReference type="InterPro" id="IPR052995">
    <property type="entry name" value="LMW-PTP"/>
</dbReference>
<dbReference type="Pfam" id="PF01451">
    <property type="entry name" value="LMWPc"/>
    <property type="match status" value="1"/>
</dbReference>
<dbReference type="PANTHER" id="PTHR47439">
    <property type="entry name" value="LOW MOLECULAR WEIGHT PHOSPHOTYROSINE PROTEIN PHOSPHATASE-RELATED"/>
    <property type="match status" value="1"/>
</dbReference>
<accession>A0A382UGH2</accession>
<reference evidence="6" key="1">
    <citation type="submission" date="2018-05" db="EMBL/GenBank/DDBJ databases">
        <authorList>
            <person name="Lanie J.A."/>
            <person name="Ng W.-L."/>
            <person name="Kazmierczak K.M."/>
            <person name="Andrzejewski T.M."/>
            <person name="Davidsen T.M."/>
            <person name="Wayne K.J."/>
            <person name="Tettelin H."/>
            <person name="Glass J.I."/>
            <person name="Rusch D."/>
            <person name="Podicherti R."/>
            <person name="Tsui H.-C.T."/>
            <person name="Winkler M.E."/>
        </authorList>
    </citation>
    <scope>NUCLEOTIDE SEQUENCE</scope>
</reference>
<evidence type="ECO:0000256" key="3">
    <source>
        <dbReference type="ARBA" id="ARBA00022912"/>
    </source>
</evidence>
<feature type="domain" description="Phosphotyrosine protein phosphatase I" evidence="5">
    <location>
        <begin position="2"/>
        <end position="143"/>
    </location>
</feature>
<evidence type="ECO:0000256" key="4">
    <source>
        <dbReference type="SAM" id="MobiDB-lite"/>
    </source>
</evidence>